<dbReference type="InterPro" id="IPR051907">
    <property type="entry name" value="DoxX-like_oxidoreductase"/>
</dbReference>
<dbReference type="PANTHER" id="PTHR33452">
    <property type="entry name" value="OXIDOREDUCTASE CATD-RELATED"/>
    <property type="match status" value="1"/>
</dbReference>
<comment type="similarity">
    <text evidence="2">Belongs to the DoxX family.</text>
</comment>
<dbReference type="Proteomes" id="UP000632273">
    <property type="component" value="Unassembled WGS sequence"/>
</dbReference>
<evidence type="ECO:0000256" key="4">
    <source>
        <dbReference type="ARBA" id="ARBA00022692"/>
    </source>
</evidence>
<accession>A0ABQ1UD56</accession>
<gene>
    <name evidence="8" type="ORF">GCM10011383_28040</name>
</gene>
<keyword evidence="6 7" id="KW-0472">Membrane</keyword>
<organism evidence="8 9">
    <name type="scientific">Hymenobacter cavernae</name>
    <dbReference type="NCBI Taxonomy" id="2044852"/>
    <lineage>
        <taxon>Bacteria</taxon>
        <taxon>Pseudomonadati</taxon>
        <taxon>Bacteroidota</taxon>
        <taxon>Cytophagia</taxon>
        <taxon>Cytophagales</taxon>
        <taxon>Hymenobacteraceae</taxon>
        <taxon>Hymenobacter</taxon>
    </lineage>
</organism>
<protein>
    <recommendedName>
        <fullName evidence="10">DoxX family protein</fullName>
    </recommendedName>
</protein>
<keyword evidence="3" id="KW-1003">Cell membrane</keyword>
<evidence type="ECO:0000256" key="1">
    <source>
        <dbReference type="ARBA" id="ARBA00004651"/>
    </source>
</evidence>
<keyword evidence="4 7" id="KW-0812">Transmembrane</keyword>
<evidence type="ECO:0000313" key="8">
    <source>
        <dbReference type="EMBL" id="GGF15179.1"/>
    </source>
</evidence>
<dbReference type="RefSeq" id="WP_188814655.1">
    <property type="nucleotide sequence ID" value="NZ_BMHT01000005.1"/>
</dbReference>
<dbReference type="InterPro" id="IPR032808">
    <property type="entry name" value="DoxX"/>
</dbReference>
<dbReference type="PANTHER" id="PTHR33452:SF1">
    <property type="entry name" value="INNER MEMBRANE PROTEIN YPHA-RELATED"/>
    <property type="match status" value="1"/>
</dbReference>
<comment type="subcellular location">
    <subcellularLocation>
        <location evidence="1">Cell membrane</location>
        <topology evidence="1">Multi-pass membrane protein</topology>
    </subcellularLocation>
</comment>
<feature type="transmembrane region" description="Helical" evidence="7">
    <location>
        <begin position="117"/>
        <end position="135"/>
    </location>
</feature>
<evidence type="ECO:0000313" key="9">
    <source>
        <dbReference type="Proteomes" id="UP000632273"/>
    </source>
</evidence>
<feature type="transmembrane region" description="Helical" evidence="7">
    <location>
        <begin position="21"/>
        <end position="42"/>
    </location>
</feature>
<keyword evidence="9" id="KW-1185">Reference proteome</keyword>
<evidence type="ECO:0000256" key="2">
    <source>
        <dbReference type="ARBA" id="ARBA00006679"/>
    </source>
</evidence>
<comment type="caution">
    <text evidence="8">The sequence shown here is derived from an EMBL/GenBank/DDBJ whole genome shotgun (WGS) entry which is preliminary data.</text>
</comment>
<evidence type="ECO:0000256" key="3">
    <source>
        <dbReference type="ARBA" id="ARBA00022475"/>
    </source>
</evidence>
<feature type="transmembrane region" description="Helical" evidence="7">
    <location>
        <begin position="88"/>
        <end position="105"/>
    </location>
</feature>
<reference evidence="9" key="1">
    <citation type="journal article" date="2019" name="Int. J. Syst. Evol. Microbiol.">
        <title>The Global Catalogue of Microorganisms (GCM) 10K type strain sequencing project: providing services to taxonomists for standard genome sequencing and annotation.</title>
        <authorList>
            <consortium name="The Broad Institute Genomics Platform"/>
            <consortium name="The Broad Institute Genome Sequencing Center for Infectious Disease"/>
            <person name="Wu L."/>
            <person name="Ma J."/>
        </authorList>
    </citation>
    <scope>NUCLEOTIDE SEQUENCE [LARGE SCALE GENOMIC DNA]</scope>
    <source>
        <strain evidence="9">CGMCC 1.15197</strain>
    </source>
</reference>
<keyword evidence="5 7" id="KW-1133">Transmembrane helix</keyword>
<evidence type="ECO:0000256" key="6">
    <source>
        <dbReference type="ARBA" id="ARBA00023136"/>
    </source>
</evidence>
<dbReference type="Pfam" id="PF07681">
    <property type="entry name" value="DoxX"/>
    <property type="match status" value="1"/>
</dbReference>
<feature type="transmembrane region" description="Helical" evidence="7">
    <location>
        <begin position="62"/>
        <end position="81"/>
    </location>
</feature>
<evidence type="ECO:0008006" key="10">
    <source>
        <dbReference type="Google" id="ProtNLM"/>
    </source>
</evidence>
<sequence>METTHQFPTPVSLHPVAHRHLGLGITRIILGVFLLIKGMLFAEYASDVFQVVSTTPFLSTHYSKATMLAGITHLIGGALLTIGYQTRIAALLQVPILLGAVFLVNMRNGIRLDNIELWISTGVLALLILFMIKGAGRPSLDAALNCE</sequence>
<evidence type="ECO:0000256" key="7">
    <source>
        <dbReference type="SAM" id="Phobius"/>
    </source>
</evidence>
<name>A0ABQ1UD56_9BACT</name>
<dbReference type="EMBL" id="BMHT01000005">
    <property type="protein sequence ID" value="GGF15179.1"/>
    <property type="molecule type" value="Genomic_DNA"/>
</dbReference>
<evidence type="ECO:0000256" key="5">
    <source>
        <dbReference type="ARBA" id="ARBA00022989"/>
    </source>
</evidence>
<proteinExistence type="inferred from homology"/>